<protein>
    <submittedName>
        <fullName evidence="2">Uncharacterized protein</fullName>
    </submittedName>
</protein>
<keyword evidence="1" id="KW-0812">Transmembrane</keyword>
<dbReference type="EMBL" id="LGRX02011898">
    <property type="protein sequence ID" value="KAK3268318.1"/>
    <property type="molecule type" value="Genomic_DNA"/>
</dbReference>
<accession>A0AAE0FYT5</accession>
<reference evidence="2 3" key="1">
    <citation type="journal article" date="2015" name="Genome Biol. Evol.">
        <title>Comparative Genomics of a Bacterivorous Green Alga Reveals Evolutionary Causalities and Consequences of Phago-Mixotrophic Mode of Nutrition.</title>
        <authorList>
            <person name="Burns J.A."/>
            <person name="Paasch A."/>
            <person name="Narechania A."/>
            <person name="Kim E."/>
        </authorList>
    </citation>
    <scope>NUCLEOTIDE SEQUENCE [LARGE SCALE GENOMIC DNA]</scope>
    <source>
        <strain evidence="2 3">PLY_AMNH</strain>
    </source>
</reference>
<sequence length="127" mass="14111">MSKLTTCNVATTIREYFLILAIPLPLLLTASENTKKTVDRYIFHSVKRRLGNLWTVIVLMARMTTTVVLMFLLGTLPFGTSTRLDNSPEFHKCLLTPPSCNQLDLSSNSITGPLPTELGLLTSLDEL</sequence>
<evidence type="ECO:0000256" key="1">
    <source>
        <dbReference type="SAM" id="Phobius"/>
    </source>
</evidence>
<comment type="caution">
    <text evidence="2">The sequence shown here is derived from an EMBL/GenBank/DDBJ whole genome shotgun (WGS) entry which is preliminary data.</text>
</comment>
<organism evidence="2 3">
    <name type="scientific">Cymbomonas tetramitiformis</name>
    <dbReference type="NCBI Taxonomy" id="36881"/>
    <lineage>
        <taxon>Eukaryota</taxon>
        <taxon>Viridiplantae</taxon>
        <taxon>Chlorophyta</taxon>
        <taxon>Pyramimonadophyceae</taxon>
        <taxon>Pyramimonadales</taxon>
        <taxon>Pyramimonadaceae</taxon>
        <taxon>Cymbomonas</taxon>
    </lineage>
</organism>
<proteinExistence type="predicted"/>
<keyword evidence="1" id="KW-0472">Membrane</keyword>
<keyword evidence="1" id="KW-1133">Transmembrane helix</keyword>
<dbReference type="Proteomes" id="UP001190700">
    <property type="component" value="Unassembled WGS sequence"/>
</dbReference>
<feature type="transmembrane region" description="Helical" evidence="1">
    <location>
        <begin position="51"/>
        <end position="73"/>
    </location>
</feature>
<dbReference type="AlphaFoldDB" id="A0AAE0FYT5"/>
<evidence type="ECO:0000313" key="2">
    <source>
        <dbReference type="EMBL" id="KAK3268318.1"/>
    </source>
</evidence>
<evidence type="ECO:0000313" key="3">
    <source>
        <dbReference type="Proteomes" id="UP001190700"/>
    </source>
</evidence>
<name>A0AAE0FYT5_9CHLO</name>
<keyword evidence="3" id="KW-1185">Reference proteome</keyword>
<gene>
    <name evidence="2" type="ORF">CYMTET_23173</name>
</gene>
<feature type="transmembrane region" description="Helical" evidence="1">
    <location>
        <begin position="12"/>
        <end position="30"/>
    </location>
</feature>